<dbReference type="Proteomes" id="UP000620124">
    <property type="component" value="Unassembled WGS sequence"/>
</dbReference>
<dbReference type="Pfam" id="PF00035">
    <property type="entry name" value="dsrm"/>
    <property type="match status" value="1"/>
</dbReference>
<dbReference type="InterPro" id="IPR000999">
    <property type="entry name" value="RNase_III_dom"/>
</dbReference>
<keyword evidence="6" id="KW-1185">Reference proteome</keyword>
<evidence type="ECO:0000313" key="6">
    <source>
        <dbReference type="Proteomes" id="UP000620124"/>
    </source>
</evidence>
<evidence type="ECO:0000259" key="3">
    <source>
        <dbReference type="PROSITE" id="PS50137"/>
    </source>
</evidence>
<dbReference type="SMART" id="SM00535">
    <property type="entry name" value="RIBOc"/>
    <property type="match status" value="1"/>
</dbReference>
<comment type="caution">
    <text evidence="5">The sequence shown here is derived from an EMBL/GenBank/DDBJ whole genome shotgun (WGS) entry which is preliminary data.</text>
</comment>
<accession>A0A8H6XWJ1</accession>
<evidence type="ECO:0000313" key="5">
    <source>
        <dbReference type="EMBL" id="KAF7347719.1"/>
    </source>
</evidence>
<dbReference type="AlphaFoldDB" id="A0A8H6XWJ1"/>
<dbReference type="GO" id="GO:0006396">
    <property type="term" value="P:RNA processing"/>
    <property type="evidence" value="ECO:0007669"/>
    <property type="project" value="InterPro"/>
</dbReference>
<dbReference type="SUPFAM" id="SSF54768">
    <property type="entry name" value="dsRNA-binding domain-like"/>
    <property type="match status" value="1"/>
</dbReference>
<dbReference type="EMBL" id="JACAZI010000012">
    <property type="protein sequence ID" value="KAF7347719.1"/>
    <property type="molecule type" value="Genomic_DNA"/>
</dbReference>
<dbReference type="InterPro" id="IPR036389">
    <property type="entry name" value="RNase_III_sf"/>
</dbReference>
<keyword evidence="1 2" id="KW-0694">RNA-binding</keyword>
<dbReference type="SUPFAM" id="SSF69065">
    <property type="entry name" value="RNase III domain-like"/>
    <property type="match status" value="1"/>
</dbReference>
<feature type="domain" description="DRBM" evidence="3">
    <location>
        <begin position="187"/>
        <end position="255"/>
    </location>
</feature>
<dbReference type="Gene3D" id="1.10.1520.10">
    <property type="entry name" value="Ribonuclease III domain"/>
    <property type="match status" value="1"/>
</dbReference>
<reference evidence="5" key="1">
    <citation type="submission" date="2020-05" db="EMBL/GenBank/DDBJ databases">
        <title>Mycena genomes resolve the evolution of fungal bioluminescence.</title>
        <authorList>
            <person name="Tsai I.J."/>
        </authorList>
    </citation>
    <scope>NUCLEOTIDE SEQUENCE</scope>
    <source>
        <strain evidence="5">CCC161011</strain>
    </source>
</reference>
<evidence type="ECO:0000259" key="4">
    <source>
        <dbReference type="PROSITE" id="PS50142"/>
    </source>
</evidence>
<evidence type="ECO:0000256" key="2">
    <source>
        <dbReference type="PROSITE-ProRule" id="PRU00266"/>
    </source>
</evidence>
<dbReference type="GO" id="GO:0003723">
    <property type="term" value="F:RNA binding"/>
    <property type="evidence" value="ECO:0007669"/>
    <property type="project" value="UniProtKB-UniRule"/>
</dbReference>
<dbReference type="PROSITE" id="PS50142">
    <property type="entry name" value="RNASE_3_2"/>
    <property type="match status" value="1"/>
</dbReference>
<dbReference type="InterPro" id="IPR014720">
    <property type="entry name" value="dsRBD_dom"/>
</dbReference>
<dbReference type="Gene3D" id="3.30.160.20">
    <property type="match status" value="1"/>
</dbReference>
<dbReference type="PROSITE" id="PS50137">
    <property type="entry name" value="DS_RBD"/>
    <property type="match status" value="1"/>
</dbReference>
<dbReference type="GO" id="GO:0004525">
    <property type="term" value="F:ribonuclease III activity"/>
    <property type="evidence" value="ECO:0007669"/>
    <property type="project" value="InterPro"/>
</dbReference>
<dbReference type="SMART" id="SM00358">
    <property type="entry name" value="DSRM"/>
    <property type="match status" value="1"/>
</dbReference>
<evidence type="ECO:0000256" key="1">
    <source>
        <dbReference type="ARBA" id="ARBA00022884"/>
    </source>
</evidence>
<dbReference type="OrthoDB" id="3353871at2759"/>
<proteinExistence type="predicted"/>
<sequence length="255" mass="28236">MNSIPALPKIEGDVDIILDIYCHSSLKGNDSMNEEYGDVDRLVELGSRALDMTLAVHLFYKRPMLLAEQITDYSREAVSDDRLRTWLTFWNVKAKFRAAPGTCEILESPEEMRRFLKSYIGALYIRNGINHVQAWISALIDPDAGVPQPLNANSFGAPPPPMVNPPPLPPHLPNNPPVTNASPQQHNILSLLNQTAMQKNLSVTYPAENMGGPPHAPSWRVACHINGIKKGEAVGKNQKTAKEEAGRQAWLAMGW</sequence>
<feature type="domain" description="RNase III" evidence="4">
    <location>
        <begin position="1"/>
        <end position="128"/>
    </location>
</feature>
<organism evidence="5 6">
    <name type="scientific">Mycena venus</name>
    <dbReference type="NCBI Taxonomy" id="2733690"/>
    <lineage>
        <taxon>Eukaryota</taxon>
        <taxon>Fungi</taxon>
        <taxon>Dikarya</taxon>
        <taxon>Basidiomycota</taxon>
        <taxon>Agaricomycotina</taxon>
        <taxon>Agaricomycetes</taxon>
        <taxon>Agaricomycetidae</taxon>
        <taxon>Agaricales</taxon>
        <taxon>Marasmiineae</taxon>
        <taxon>Mycenaceae</taxon>
        <taxon>Mycena</taxon>
    </lineage>
</organism>
<name>A0A8H6XWJ1_9AGAR</name>
<gene>
    <name evidence="5" type="ORF">MVEN_01529100</name>
</gene>
<protein>
    <submittedName>
        <fullName evidence="5">Uncharacterized protein</fullName>
    </submittedName>
</protein>